<evidence type="ECO:0000259" key="2">
    <source>
        <dbReference type="Pfam" id="PF04155"/>
    </source>
</evidence>
<organism evidence="3 4">
    <name type="scientific">Gnathostoma spinigerum</name>
    <dbReference type="NCBI Taxonomy" id="75299"/>
    <lineage>
        <taxon>Eukaryota</taxon>
        <taxon>Metazoa</taxon>
        <taxon>Ecdysozoa</taxon>
        <taxon>Nematoda</taxon>
        <taxon>Chromadorea</taxon>
        <taxon>Rhabditida</taxon>
        <taxon>Spirurina</taxon>
        <taxon>Gnathostomatomorpha</taxon>
        <taxon>Gnathostomatoidea</taxon>
        <taxon>Gnathostomatidae</taxon>
        <taxon>Gnathostoma</taxon>
    </lineage>
</organism>
<accession>A0ABD6EV73</accession>
<dbReference type="AlphaFoldDB" id="A0ABD6EV73"/>
<feature type="domain" description="Ground-like" evidence="2">
    <location>
        <begin position="85"/>
        <end position="153"/>
    </location>
</feature>
<gene>
    <name evidence="3" type="ORF">AB6A40_010573</name>
</gene>
<keyword evidence="1" id="KW-0732">Signal</keyword>
<name>A0ABD6EV73_9BILA</name>
<reference evidence="3 4" key="1">
    <citation type="submission" date="2024-08" db="EMBL/GenBank/DDBJ databases">
        <title>Gnathostoma spinigerum genome.</title>
        <authorList>
            <person name="Gonzalez-Bertolin B."/>
            <person name="Monzon S."/>
            <person name="Zaballos A."/>
            <person name="Jimenez P."/>
            <person name="Dekumyoy P."/>
            <person name="Varona S."/>
            <person name="Cuesta I."/>
            <person name="Sumanam S."/>
            <person name="Adisakwattana P."/>
            <person name="Gasser R.B."/>
            <person name="Hernandez-Gonzalez A."/>
            <person name="Young N.D."/>
            <person name="Perteguer M.J."/>
        </authorList>
    </citation>
    <scope>NUCLEOTIDE SEQUENCE [LARGE SCALE GENOMIC DNA]</scope>
    <source>
        <strain evidence="3">AL3</strain>
        <tissue evidence="3">Liver</tissue>
    </source>
</reference>
<evidence type="ECO:0000313" key="4">
    <source>
        <dbReference type="Proteomes" id="UP001608902"/>
    </source>
</evidence>
<feature type="chain" id="PRO_5044875921" description="Ground-like domain-containing protein" evidence="1">
    <location>
        <begin position="18"/>
        <end position="156"/>
    </location>
</feature>
<dbReference type="InterPro" id="IPR007284">
    <property type="entry name" value="Ground-like_dom"/>
</dbReference>
<keyword evidence="4" id="KW-1185">Reference proteome</keyword>
<evidence type="ECO:0000256" key="1">
    <source>
        <dbReference type="SAM" id="SignalP"/>
    </source>
</evidence>
<feature type="signal peptide" evidence="1">
    <location>
        <begin position="1"/>
        <end position="17"/>
    </location>
</feature>
<dbReference type="Pfam" id="PF04155">
    <property type="entry name" value="Ground-like"/>
    <property type="match status" value="1"/>
</dbReference>
<proteinExistence type="predicted"/>
<dbReference type="EMBL" id="JBGFUD010014191">
    <property type="protein sequence ID" value="MFH4983864.1"/>
    <property type="molecule type" value="Genomic_DNA"/>
</dbReference>
<sequence>MLVTTIIFCCLLSSVSAFFGSGCGCSPCGCQKCSPCSCPILRPIALPSLPSLCSLCNCFRPTCGCGRKKRSADVIQDAVLVRNENVCSNPKLKKIIQKNLSSDPTISKTAIYSEVKKQYDADFVVMCTSGVVSFTADSSQFCMDGNEHQTCYVIRT</sequence>
<dbReference type="Proteomes" id="UP001608902">
    <property type="component" value="Unassembled WGS sequence"/>
</dbReference>
<evidence type="ECO:0000313" key="3">
    <source>
        <dbReference type="EMBL" id="MFH4983864.1"/>
    </source>
</evidence>
<protein>
    <recommendedName>
        <fullName evidence="2">Ground-like domain-containing protein</fullName>
    </recommendedName>
</protein>
<comment type="caution">
    <text evidence="3">The sequence shown here is derived from an EMBL/GenBank/DDBJ whole genome shotgun (WGS) entry which is preliminary data.</text>
</comment>